<gene>
    <name evidence="1" type="ORF">LITE_LOCUS50535</name>
</gene>
<dbReference type="Proteomes" id="UP001154282">
    <property type="component" value="Unassembled WGS sequence"/>
</dbReference>
<evidence type="ECO:0000313" key="1">
    <source>
        <dbReference type="EMBL" id="CAI0625674.1"/>
    </source>
</evidence>
<proteinExistence type="predicted"/>
<name>A0AAV0RY81_9ROSI</name>
<dbReference type="AlphaFoldDB" id="A0AAV0RY81"/>
<reference evidence="1" key="1">
    <citation type="submission" date="2022-08" db="EMBL/GenBank/DDBJ databases">
        <authorList>
            <person name="Gutierrez-Valencia J."/>
        </authorList>
    </citation>
    <scope>NUCLEOTIDE SEQUENCE</scope>
</reference>
<dbReference type="EMBL" id="CAMGYJ010000011">
    <property type="protein sequence ID" value="CAI0625674.1"/>
    <property type="molecule type" value="Genomic_DNA"/>
</dbReference>
<comment type="caution">
    <text evidence="1">The sequence shown here is derived from an EMBL/GenBank/DDBJ whole genome shotgun (WGS) entry which is preliminary data.</text>
</comment>
<protein>
    <submittedName>
        <fullName evidence="1">Uncharacterized protein</fullName>
    </submittedName>
</protein>
<keyword evidence="2" id="KW-1185">Reference proteome</keyword>
<sequence length="31" mass="3798">MTASFEDVRLQCFWMQQRKVTQRKMHRPTSA</sequence>
<accession>A0AAV0RY81</accession>
<organism evidence="1 2">
    <name type="scientific">Linum tenue</name>
    <dbReference type="NCBI Taxonomy" id="586396"/>
    <lineage>
        <taxon>Eukaryota</taxon>
        <taxon>Viridiplantae</taxon>
        <taxon>Streptophyta</taxon>
        <taxon>Embryophyta</taxon>
        <taxon>Tracheophyta</taxon>
        <taxon>Spermatophyta</taxon>
        <taxon>Magnoliopsida</taxon>
        <taxon>eudicotyledons</taxon>
        <taxon>Gunneridae</taxon>
        <taxon>Pentapetalae</taxon>
        <taxon>rosids</taxon>
        <taxon>fabids</taxon>
        <taxon>Malpighiales</taxon>
        <taxon>Linaceae</taxon>
        <taxon>Linum</taxon>
    </lineage>
</organism>
<evidence type="ECO:0000313" key="2">
    <source>
        <dbReference type="Proteomes" id="UP001154282"/>
    </source>
</evidence>